<organism evidence="2">
    <name type="scientific">candidate division WOR-3 bacterium</name>
    <dbReference type="NCBI Taxonomy" id="2052148"/>
    <lineage>
        <taxon>Bacteria</taxon>
        <taxon>Bacteria division WOR-3</taxon>
    </lineage>
</organism>
<name>A0A7C6A9P2_UNCW3</name>
<keyword evidence="1" id="KW-1133">Transmembrane helix</keyword>
<evidence type="ECO:0000313" key="2">
    <source>
        <dbReference type="EMBL" id="HHS52552.1"/>
    </source>
</evidence>
<evidence type="ECO:0000256" key="1">
    <source>
        <dbReference type="SAM" id="Phobius"/>
    </source>
</evidence>
<protein>
    <submittedName>
        <fullName evidence="2">PorV/PorQ family protein</fullName>
    </submittedName>
</protein>
<sequence length="332" mass="36047">MNNRGSELAFRNLGVLILLFTIPVLSFAVTLFSPGTTGFQFLKLGVGARPVAMGSAYTAVADDANALFWNPAGLGMSESFQGTLMIMNLFQSVTYTGAGITTPLGRYFSAGIAGSYLTASDIRRDNLGREDVSFPISDFAIGPGLAIIPRENLSLGGAIKLLGSRLDIYQSYAVSIDAGVIYSPVRYLYFGFSLLHLGTPRRFIKNWEYQPTNLRFGAAVKLPVYEHSLIIATDLVGYSDNLPTVGIGGEGKIKLTGIMKTKGRNQWLAIRAGYQTQSNYQLGLYSGFSFGIGYEYEIAPAIQLVIDAVYFSYGFLGDSERVSLSLRYAPKS</sequence>
<dbReference type="NCBIfam" id="NF033709">
    <property type="entry name" value="PorV_fam"/>
    <property type="match status" value="1"/>
</dbReference>
<feature type="transmembrane region" description="Helical" evidence="1">
    <location>
        <begin position="12"/>
        <end position="32"/>
    </location>
</feature>
<keyword evidence="1" id="KW-0472">Membrane</keyword>
<dbReference type="EMBL" id="DTLI01000160">
    <property type="protein sequence ID" value="HHS52552.1"/>
    <property type="molecule type" value="Genomic_DNA"/>
</dbReference>
<dbReference type="SUPFAM" id="SSF56935">
    <property type="entry name" value="Porins"/>
    <property type="match status" value="1"/>
</dbReference>
<gene>
    <name evidence="2" type="ORF">ENW73_06780</name>
</gene>
<accession>A0A7C6A9P2</accession>
<reference evidence="2" key="1">
    <citation type="journal article" date="2020" name="mSystems">
        <title>Genome- and Community-Level Interaction Insights into Carbon Utilization and Element Cycling Functions of Hydrothermarchaeota in Hydrothermal Sediment.</title>
        <authorList>
            <person name="Zhou Z."/>
            <person name="Liu Y."/>
            <person name="Xu W."/>
            <person name="Pan J."/>
            <person name="Luo Z.H."/>
            <person name="Li M."/>
        </authorList>
    </citation>
    <scope>NUCLEOTIDE SEQUENCE [LARGE SCALE GENOMIC DNA]</scope>
    <source>
        <strain evidence="2">SpSt-876</strain>
    </source>
</reference>
<comment type="caution">
    <text evidence="2">The sequence shown here is derived from an EMBL/GenBank/DDBJ whole genome shotgun (WGS) entry which is preliminary data.</text>
</comment>
<proteinExistence type="predicted"/>
<keyword evidence="1" id="KW-0812">Transmembrane</keyword>
<dbReference type="AlphaFoldDB" id="A0A7C6A9P2"/>
<dbReference type="Gene3D" id="2.40.160.60">
    <property type="entry name" value="Outer membrane protein transport protein (OMPP1/FadL/TodX)"/>
    <property type="match status" value="1"/>
</dbReference>